<name>A0ABZ1E4N8_9RHOB</name>
<evidence type="ECO:0000313" key="3">
    <source>
        <dbReference type="Proteomes" id="UP001623290"/>
    </source>
</evidence>
<protein>
    <submittedName>
        <fullName evidence="2">Type I restriction endonuclease</fullName>
    </submittedName>
</protein>
<keyword evidence="2" id="KW-0540">Nuclease</keyword>
<dbReference type="Gene3D" id="3.90.1570.30">
    <property type="match status" value="1"/>
</dbReference>
<keyword evidence="3" id="KW-1185">Reference proteome</keyword>
<organism evidence="2 3">
    <name type="scientific">Thioclava litoralis</name>
    <dbReference type="NCBI Taxonomy" id="3076557"/>
    <lineage>
        <taxon>Bacteria</taxon>
        <taxon>Pseudomonadati</taxon>
        <taxon>Pseudomonadota</taxon>
        <taxon>Alphaproteobacteria</taxon>
        <taxon>Rhodobacterales</taxon>
        <taxon>Paracoccaceae</taxon>
        <taxon>Thioclava</taxon>
    </lineage>
</organism>
<dbReference type="EMBL" id="CP135443">
    <property type="protein sequence ID" value="WRY35064.1"/>
    <property type="molecule type" value="Genomic_DNA"/>
</dbReference>
<dbReference type="InterPro" id="IPR029464">
    <property type="entry name" value="HSDR_N"/>
</dbReference>
<feature type="domain" description="Type I restriction enzyme R protein N-terminal" evidence="1">
    <location>
        <begin position="31"/>
        <end position="100"/>
    </location>
</feature>
<proteinExistence type="predicted"/>
<evidence type="ECO:0000259" key="1">
    <source>
        <dbReference type="Pfam" id="PF13588"/>
    </source>
</evidence>
<accession>A0ABZ1E4N8</accession>
<keyword evidence="2" id="KW-0255">Endonuclease</keyword>
<keyword evidence="2" id="KW-0378">Hydrolase</keyword>
<gene>
    <name evidence="2" type="ORF">RPE78_12820</name>
</gene>
<dbReference type="Pfam" id="PF13588">
    <property type="entry name" value="HSDR_N_2"/>
    <property type="match status" value="1"/>
</dbReference>
<evidence type="ECO:0000313" key="2">
    <source>
        <dbReference type="EMBL" id="WRY35064.1"/>
    </source>
</evidence>
<dbReference type="Proteomes" id="UP001623290">
    <property type="component" value="Chromosome"/>
</dbReference>
<reference evidence="2 3" key="1">
    <citation type="submission" date="2023-09" db="EMBL/GenBank/DDBJ databases">
        <title>Thioclava shenzhenensis sp. nov., a multidrug resistant bacteria-antagonizing species isolated from coastal seawater.</title>
        <authorList>
            <person name="Long M."/>
        </authorList>
    </citation>
    <scope>NUCLEOTIDE SEQUENCE [LARGE SCALE GENOMIC DNA]</scope>
    <source>
        <strain evidence="2 3">FTW29</strain>
    </source>
</reference>
<sequence>MRKRDFTERDVCSKLITPALRSAGWDLLTQVSEEKTLTDGRITVRGRVTTRGVRKRADYVLYVKPNIPIAIIEAKDNRHAIGDGMQQALTYAQMLQVPFAF</sequence>
<dbReference type="GO" id="GO:0004519">
    <property type="term" value="F:endonuclease activity"/>
    <property type="evidence" value="ECO:0007669"/>
    <property type="project" value="UniProtKB-KW"/>
</dbReference>